<dbReference type="InterPro" id="IPR036909">
    <property type="entry name" value="Cyt_c-like_dom_sf"/>
</dbReference>
<keyword evidence="8" id="KW-0472">Membrane</keyword>
<gene>
    <name evidence="10" type="ORF">EI290_00875</name>
</gene>
<dbReference type="PANTHER" id="PTHR33751">
    <property type="entry name" value="CBB3-TYPE CYTOCHROME C OXIDASE SUBUNIT FIXP"/>
    <property type="match status" value="1"/>
</dbReference>
<sequence>MTTPVLLLRLHAVVALVVFLFFGYKLLLLLMERREPLRHLRARTRWADSLLLGMLVLSGVLAWVAFPEPFNGWNLFPALLLCLLLLFFVRALRQERAGRASWYLLGALTLYGLAGARALSIPWPRQPNTLRQALLGEAPDAAALATATTPSPAPAGQAETTATPEAAAPVDTAAASVHLSAQDSATLVAAGPGATAEPVETPDLVAGKVLFAQNCAVCHGTNGKLGLNGARDLTKSNLNETGRIYQVTHGSISKKMPAFQGKLTDEQIAQVVAYSLTLR</sequence>
<feature type="transmembrane region" description="Helical" evidence="8">
    <location>
        <begin position="6"/>
        <end position="28"/>
    </location>
</feature>
<evidence type="ECO:0000313" key="10">
    <source>
        <dbReference type="EMBL" id="RSK37243.1"/>
    </source>
</evidence>
<evidence type="ECO:0000256" key="3">
    <source>
        <dbReference type="ARBA" id="ARBA00022723"/>
    </source>
</evidence>
<dbReference type="SUPFAM" id="SSF46626">
    <property type="entry name" value="Cytochrome c"/>
    <property type="match status" value="1"/>
</dbReference>
<evidence type="ECO:0000259" key="9">
    <source>
        <dbReference type="PROSITE" id="PS51007"/>
    </source>
</evidence>
<feature type="transmembrane region" description="Helical" evidence="8">
    <location>
        <begin position="72"/>
        <end position="89"/>
    </location>
</feature>
<keyword evidence="2 6" id="KW-0349">Heme</keyword>
<comment type="caution">
    <text evidence="10">The sequence shown here is derived from an EMBL/GenBank/DDBJ whole genome shotgun (WGS) entry which is preliminary data.</text>
</comment>
<dbReference type="PROSITE" id="PS51007">
    <property type="entry name" value="CYTC"/>
    <property type="match status" value="1"/>
</dbReference>
<dbReference type="EMBL" id="RWIS01000001">
    <property type="protein sequence ID" value="RSK37243.1"/>
    <property type="molecule type" value="Genomic_DNA"/>
</dbReference>
<keyword evidence="4" id="KW-0249">Electron transport</keyword>
<evidence type="ECO:0000256" key="7">
    <source>
        <dbReference type="SAM" id="MobiDB-lite"/>
    </source>
</evidence>
<dbReference type="InterPro" id="IPR009056">
    <property type="entry name" value="Cyt_c-like_dom"/>
</dbReference>
<dbReference type="Pfam" id="PF13442">
    <property type="entry name" value="Cytochrome_CBB3"/>
    <property type="match status" value="1"/>
</dbReference>
<dbReference type="Proteomes" id="UP000280066">
    <property type="component" value="Unassembled WGS sequence"/>
</dbReference>
<dbReference type="GO" id="GO:0009055">
    <property type="term" value="F:electron transfer activity"/>
    <property type="evidence" value="ECO:0007669"/>
    <property type="project" value="InterPro"/>
</dbReference>
<proteinExistence type="predicted"/>
<accession>A0A428JSW6</accession>
<evidence type="ECO:0000256" key="6">
    <source>
        <dbReference type="PROSITE-ProRule" id="PRU00433"/>
    </source>
</evidence>
<organism evidence="10 11">
    <name type="scientific">Hymenobacter metallilatus</name>
    <dbReference type="NCBI Taxonomy" id="2493666"/>
    <lineage>
        <taxon>Bacteria</taxon>
        <taxon>Pseudomonadati</taxon>
        <taxon>Bacteroidota</taxon>
        <taxon>Cytophagia</taxon>
        <taxon>Cytophagales</taxon>
        <taxon>Hymenobacteraceae</taxon>
        <taxon>Hymenobacter</taxon>
    </lineage>
</organism>
<dbReference type="PRINTS" id="PR00605">
    <property type="entry name" value="CYTCHROMECIC"/>
</dbReference>
<keyword evidence="8" id="KW-1133">Transmembrane helix</keyword>
<dbReference type="GO" id="GO:0020037">
    <property type="term" value="F:heme binding"/>
    <property type="evidence" value="ECO:0007669"/>
    <property type="project" value="InterPro"/>
</dbReference>
<feature type="domain" description="Cytochrome c" evidence="9">
    <location>
        <begin position="202"/>
        <end position="279"/>
    </location>
</feature>
<keyword evidence="8" id="KW-0812">Transmembrane</keyword>
<evidence type="ECO:0000256" key="8">
    <source>
        <dbReference type="SAM" id="Phobius"/>
    </source>
</evidence>
<protein>
    <submittedName>
        <fullName evidence="10">Cytochrome c</fullName>
    </submittedName>
</protein>
<keyword evidence="5 6" id="KW-0408">Iron</keyword>
<dbReference type="InterPro" id="IPR050597">
    <property type="entry name" value="Cytochrome_c_Oxidase_Subunit"/>
</dbReference>
<keyword evidence="11" id="KW-1185">Reference proteome</keyword>
<evidence type="ECO:0000313" key="11">
    <source>
        <dbReference type="Proteomes" id="UP000280066"/>
    </source>
</evidence>
<keyword evidence="3 6" id="KW-0479">Metal-binding</keyword>
<feature type="region of interest" description="Disordered" evidence="7">
    <location>
        <begin position="145"/>
        <end position="167"/>
    </location>
</feature>
<evidence type="ECO:0000256" key="5">
    <source>
        <dbReference type="ARBA" id="ARBA00023004"/>
    </source>
</evidence>
<name>A0A428JSW6_9BACT</name>
<feature type="transmembrane region" description="Helical" evidence="8">
    <location>
        <begin position="49"/>
        <end position="66"/>
    </location>
</feature>
<dbReference type="AlphaFoldDB" id="A0A428JSW6"/>
<reference evidence="10 11" key="1">
    <citation type="submission" date="2018-12" db="EMBL/GenBank/DDBJ databases">
        <authorList>
            <person name="Feng G."/>
            <person name="Zhu H."/>
        </authorList>
    </citation>
    <scope>NUCLEOTIDE SEQUENCE [LARGE SCALE GENOMIC DNA]</scope>
    <source>
        <strain evidence="10 11">9PBR-2</strain>
    </source>
</reference>
<keyword evidence="1" id="KW-0813">Transport</keyword>
<dbReference type="OrthoDB" id="9811395at2"/>
<dbReference type="RefSeq" id="WP_125425693.1">
    <property type="nucleotide sequence ID" value="NZ_RWIS01000001.1"/>
</dbReference>
<dbReference type="GO" id="GO:0005506">
    <property type="term" value="F:iron ion binding"/>
    <property type="evidence" value="ECO:0007669"/>
    <property type="project" value="InterPro"/>
</dbReference>
<evidence type="ECO:0000256" key="2">
    <source>
        <dbReference type="ARBA" id="ARBA00022617"/>
    </source>
</evidence>
<dbReference type="Gene3D" id="1.10.760.10">
    <property type="entry name" value="Cytochrome c-like domain"/>
    <property type="match status" value="1"/>
</dbReference>
<evidence type="ECO:0000256" key="1">
    <source>
        <dbReference type="ARBA" id="ARBA00022448"/>
    </source>
</evidence>
<dbReference type="PANTHER" id="PTHR33751:SF1">
    <property type="entry name" value="CBB3-TYPE CYTOCHROME C OXIDASE SUBUNIT FIXP"/>
    <property type="match status" value="1"/>
</dbReference>
<evidence type="ECO:0000256" key="4">
    <source>
        <dbReference type="ARBA" id="ARBA00022982"/>
    </source>
</evidence>
<feature type="transmembrane region" description="Helical" evidence="8">
    <location>
        <begin position="101"/>
        <end position="123"/>
    </location>
</feature>
<dbReference type="InterPro" id="IPR008168">
    <property type="entry name" value="Cyt_C_IC"/>
</dbReference>